<organism evidence="1 2">
    <name type="scientific">Panagrolaimus sp. JU765</name>
    <dbReference type="NCBI Taxonomy" id="591449"/>
    <lineage>
        <taxon>Eukaryota</taxon>
        <taxon>Metazoa</taxon>
        <taxon>Ecdysozoa</taxon>
        <taxon>Nematoda</taxon>
        <taxon>Chromadorea</taxon>
        <taxon>Rhabditida</taxon>
        <taxon>Tylenchina</taxon>
        <taxon>Panagrolaimomorpha</taxon>
        <taxon>Panagrolaimoidea</taxon>
        <taxon>Panagrolaimidae</taxon>
        <taxon>Panagrolaimus</taxon>
    </lineage>
</organism>
<accession>A0AC34QNQ5</accession>
<protein>
    <submittedName>
        <fullName evidence="2">Recombination activating protein 1</fullName>
    </submittedName>
</protein>
<proteinExistence type="predicted"/>
<evidence type="ECO:0000313" key="1">
    <source>
        <dbReference type="Proteomes" id="UP000887576"/>
    </source>
</evidence>
<dbReference type="Proteomes" id="UP000887576">
    <property type="component" value="Unplaced"/>
</dbReference>
<reference evidence="2" key="1">
    <citation type="submission" date="2022-11" db="UniProtKB">
        <authorList>
            <consortium name="WormBaseParasite"/>
        </authorList>
    </citation>
    <scope>IDENTIFICATION</scope>
</reference>
<dbReference type="WBParaSite" id="JU765_v2.g17887.t2">
    <property type="protein sequence ID" value="JU765_v2.g17887.t2"/>
    <property type="gene ID" value="JU765_v2.g17887"/>
</dbReference>
<evidence type="ECO:0000313" key="2">
    <source>
        <dbReference type="WBParaSite" id="JU765_v2.g17887.t2"/>
    </source>
</evidence>
<sequence>MLLVEKLMARSKTRKFIHPAYRQLVLRKQRLCRRAKRNIPTAKKLLDRAIHYSPIPCVQPFLCQQCGLASCDLSTVLEHNCGRKIGGLAEYTNWQRIVSHGYRSKAKDALAVLETIPFPQKARIKKTPIKHHEEVVDGPVESVLNPKSLLDCAFSVLEKTQFQQQPEIIQLDKPRRVQTRQFLVKDNCYGGPKRIGYYCHGCKKIFQPYYAYDEHLEEDTICGQCPDPEEVDITSQFSLNGFVIEPTVLPMPKMDLITSQFSLNGFVIEPTVLPMPKMDLVCTRCKQSNFETREHFHEHLFQCSRNPEFDTDEDPVQTDTLEEESEAGST</sequence>
<name>A0AC34QNQ5_9BILA</name>